<dbReference type="AlphaFoldDB" id="X0XUX6"/>
<protein>
    <submittedName>
        <fullName evidence="1">Uncharacterized protein</fullName>
    </submittedName>
</protein>
<organism evidence="1">
    <name type="scientific">marine sediment metagenome</name>
    <dbReference type="NCBI Taxonomy" id="412755"/>
    <lineage>
        <taxon>unclassified sequences</taxon>
        <taxon>metagenomes</taxon>
        <taxon>ecological metagenomes</taxon>
    </lineage>
</organism>
<evidence type="ECO:0000313" key="1">
    <source>
        <dbReference type="EMBL" id="GAG28606.1"/>
    </source>
</evidence>
<name>X0XUX6_9ZZZZ</name>
<proteinExistence type="predicted"/>
<sequence length="59" mass="6650">SLMRDGINVHDFKQALLDDDFGLVSLPRELWQERLGTPPLQFVLQPALPEKGVEDFAGE</sequence>
<accession>X0XUX6</accession>
<gene>
    <name evidence="1" type="ORF">S01H1_69663</name>
</gene>
<dbReference type="EMBL" id="BARS01046266">
    <property type="protein sequence ID" value="GAG28606.1"/>
    <property type="molecule type" value="Genomic_DNA"/>
</dbReference>
<comment type="caution">
    <text evidence="1">The sequence shown here is derived from an EMBL/GenBank/DDBJ whole genome shotgun (WGS) entry which is preliminary data.</text>
</comment>
<reference evidence="1" key="1">
    <citation type="journal article" date="2014" name="Front. Microbiol.">
        <title>High frequency of phylogenetically diverse reductive dehalogenase-homologous genes in deep subseafloor sedimentary metagenomes.</title>
        <authorList>
            <person name="Kawai M."/>
            <person name="Futagami T."/>
            <person name="Toyoda A."/>
            <person name="Takaki Y."/>
            <person name="Nishi S."/>
            <person name="Hori S."/>
            <person name="Arai W."/>
            <person name="Tsubouchi T."/>
            <person name="Morono Y."/>
            <person name="Uchiyama I."/>
            <person name="Ito T."/>
            <person name="Fujiyama A."/>
            <person name="Inagaki F."/>
            <person name="Takami H."/>
        </authorList>
    </citation>
    <scope>NUCLEOTIDE SEQUENCE</scope>
    <source>
        <strain evidence="1">Expedition CK06-06</strain>
    </source>
</reference>
<feature type="non-terminal residue" evidence="1">
    <location>
        <position position="1"/>
    </location>
</feature>